<dbReference type="NCBIfam" id="NF005724">
    <property type="entry name" value="PRK07539.1-4"/>
    <property type="match status" value="1"/>
</dbReference>
<dbReference type="EMBL" id="FTNV01000003">
    <property type="protein sequence ID" value="SIS23290.1"/>
    <property type="molecule type" value="Genomic_DNA"/>
</dbReference>
<dbReference type="InterPro" id="IPR041921">
    <property type="entry name" value="NuoE_N"/>
</dbReference>
<keyword evidence="2" id="KW-0001">2Fe-2S</keyword>
<feature type="compositionally biased region" description="Polar residues" evidence="10">
    <location>
        <begin position="300"/>
        <end position="310"/>
    </location>
</feature>
<dbReference type="GO" id="GO:0003954">
    <property type="term" value="F:NADH dehydrogenase activity"/>
    <property type="evidence" value="ECO:0007669"/>
    <property type="project" value="TreeGrafter"/>
</dbReference>
<evidence type="ECO:0000256" key="8">
    <source>
        <dbReference type="ARBA" id="ARBA00034078"/>
    </source>
</evidence>
<evidence type="ECO:0000313" key="12">
    <source>
        <dbReference type="Proteomes" id="UP000186019"/>
    </source>
</evidence>
<sequence>MLRRLHHEQPESFAFTPANQAWAEAQITKYPEGRQASAIIPLLWRAQEQEGWLTRPAIEGVADMLGMAYMRAVEVASFYFMFQLHPVGSVANIQVCGTTSCMICGAEDLVAVCREKIADKPHTLSADGKFSWEEVECLGACANAPMAQIGKDYYEDLSARRLGEIIDELAAGKVPTPGPQTGRFASEPASGLTSLKEFDSGHKQYNASVQLATDLGETIKRIDGTEVPLLAPWRDKGASHQPAKPNVKVLDAPLDIVKETGRIDADKAAKGDAAKSKAKPDEGTVAKAPKGEPGPENAPTAKTSDASSKAPQVKGDTAGAPGDAKPADTQAETGKKPEVLDKARGGKPDNLKLIKGVGPKLEKLLHSLGFFHFDQIAAWTPEERAWVDEKLEGFKGRASRDDWTGQAKTLASGGTTDFAKRVKKGDVYD</sequence>
<dbReference type="NCBIfam" id="NF009040">
    <property type="entry name" value="PRK12373.1"/>
    <property type="match status" value="1"/>
</dbReference>
<comment type="similarity">
    <text evidence="1">Belongs to the complex I 24 kDa subunit family.</text>
</comment>
<keyword evidence="3" id="KW-0479">Metal-binding</keyword>
<dbReference type="RefSeq" id="WP_076534968.1">
    <property type="nucleotide sequence ID" value="NZ_FOAC01000002.1"/>
</dbReference>
<dbReference type="PANTHER" id="PTHR10371:SF3">
    <property type="entry name" value="NADH DEHYDROGENASE [UBIQUINONE] FLAVOPROTEIN 2, MITOCHONDRIAL"/>
    <property type="match status" value="1"/>
</dbReference>
<evidence type="ECO:0000256" key="7">
    <source>
        <dbReference type="ARBA" id="ARBA00023027"/>
    </source>
</evidence>
<comment type="cofactor">
    <cofactor evidence="8">
        <name>[2Fe-2S] cluster</name>
        <dbReference type="ChEBI" id="CHEBI:190135"/>
    </cofactor>
</comment>
<accession>A0A1N7HF24</accession>
<dbReference type="GO" id="GO:0022804">
    <property type="term" value="F:active transmembrane transporter activity"/>
    <property type="evidence" value="ECO:0007669"/>
    <property type="project" value="UniProtKB-ARBA"/>
</dbReference>
<evidence type="ECO:0000256" key="3">
    <source>
        <dbReference type="ARBA" id="ARBA00022723"/>
    </source>
</evidence>
<evidence type="ECO:0000256" key="10">
    <source>
        <dbReference type="SAM" id="MobiDB-lite"/>
    </source>
</evidence>
<dbReference type="Pfam" id="PF01257">
    <property type="entry name" value="2Fe-2S_thioredx"/>
    <property type="match status" value="1"/>
</dbReference>
<keyword evidence="5" id="KW-0408">Iron</keyword>
<dbReference type="Gene3D" id="1.10.150.20">
    <property type="entry name" value="5' to 3' exonuclease, C-terminal subdomain"/>
    <property type="match status" value="1"/>
</dbReference>
<feature type="compositionally biased region" description="Basic and acidic residues" evidence="10">
    <location>
        <begin position="267"/>
        <end position="284"/>
    </location>
</feature>
<feature type="region of interest" description="Disordered" evidence="10">
    <location>
        <begin position="267"/>
        <end position="347"/>
    </location>
</feature>
<dbReference type="GO" id="GO:0031090">
    <property type="term" value="C:organelle membrane"/>
    <property type="evidence" value="ECO:0007669"/>
    <property type="project" value="UniProtKB-ARBA"/>
</dbReference>
<dbReference type="GO" id="GO:0051537">
    <property type="term" value="F:2 iron, 2 sulfur cluster binding"/>
    <property type="evidence" value="ECO:0007669"/>
    <property type="project" value="UniProtKB-KW"/>
</dbReference>
<evidence type="ECO:0000256" key="9">
    <source>
        <dbReference type="ARBA" id="ARBA00047712"/>
    </source>
</evidence>
<dbReference type="GO" id="GO:0008324">
    <property type="term" value="F:monoatomic cation transmembrane transporter activity"/>
    <property type="evidence" value="ECO:0007669"/>
    <property type="project" value="UniProtKB-ARBA"/>
</dbReference>
<dbReference type="Proteomes" id="UP000186019">
    <property type="component" value="Unassembled WGS sequence"/>
</dbReference>
<evidence type="ECO:0000256" key="2">
    <source>
        <dbReference type="ARBA" id="ARBA00022714"/>
    </source>
</evidence>
<dbReference type="GO" id="GO:0098796">
    <property type="term" value="C:membrane protein complex"/>
    <property type="evidence" value="ECO:0007669"/>
    <property type="project" value="UniProtKB-ARBA"/>
</dbReference>
<dbReference type="GO" id="GO:0046872">
    <property type="term" value="F:metal ion binding"/>
    <property type="evidence" value="ECO:0007669"/>
    <property type="project" value="UniProtKB-KW"/>
</dbReference>
<evidence type="ECO:0000256" key="1">
    <source>
        <dbReference type="ARBA" id="ARBA00010643"/>
    </source>
</evidence>
<dbReference type="PANTHER" id="PTHR10371">
    <property type="entry name" value="NADH DEHYDROGENASE UBIQUINONE FLAVOPROTEIN 2, MITOCHONDRIAL"/>
    <property type="match status" value="1"/>
</dbReference>
<dbReference type="GO" id="GO:1902494">
    <property type="term" value="C:catalytic complex"/>
    <property type="evidence" value="ECO:0007669"/>
    <property type="project" value="UniProtKB-ARBA"/>
</dbReference>
<dbReference type="CDD" id="cd03064">
    <property type="entry name" value="TRX_Fd_NuoE"/>
    <property type="match status" value="1"/>
</dbReference>
<evidence type="ECO:0000313" key="11">
    <source>
        <dbReference type="EMBL" id="SIS23290.1"/>
    </source>
</evidence>
<dbReference type="GO" id="GO:0098662">
    <property type="term" value="P:inorganic cation transmembrane transport"/>
    <property type="evidence" value="ECO:0007669"/>
    <property type="project" value="UniProtKB-ARBA"/>
</dbReference>
<dbReference type="STRING" id="573024.SAMN05216208_2454"/>
<dbReference type="InterPro" id="IPR036249">
    <property type="entry name" value="Thioredoxin-like_sf"/>
</dbReference>
<organism evidence="11 12">
    <name type="scientific">Roseovarius nanhaiticus</name>
    <dbReference type="NCBI Taxonomy" id="573024"/>
    <lineage>
        <taxon>Bacteria</taxon>
        <taxon>Pseudomonadati</taxon>
        <taxon>Pseudomonadota</taxon>
        <taxon>Alphaproteobacteria</taxon>
        <taxon>Rhodobacterales</taxon>
        <taxon>Roseobacteraceae</taxon>
        <taxon>Roseovarius</taxon>
    </lineage>
</organism>
<dbReference type="GO" id="GO:0031967">
    <property type="term" value="C:organelle envelope"/>
    <property type="evidence" value="ECO:0007669"/>
    <property type="project" value="UniProtKB-ARBA"/>
</dbReference>
<dbReference type="PROSITE" id="PS01099">
    <property type="entry name" value="COMPLEX1_24K"/>
    <property type="match status" value="1"/>
</dbReference>
<name>A0A1N7HF24_9RHOB</name>
<dbReference type="AlphaFoldDB" id="A0A1N7HF24"/>
<keyword evidence="4" id="KW-1278">Translocase</keyword>
<dbReference type="GO" id="GO:0022890">
    <property type="term" value="F:inorganic cation transmembrane transporter activity"/>
    <property type="evidence" value="ECO:0007669"/>
    <property type="project" value="UniProtKB-ARBA"/>
</dbReference>
<dbReference type="OrthoDB" id="9807941at2"/>
<evidence type="ECO:0000256" key="6">
    <source>
        <dbReference type="ARBA" id="ARBA00023014"/>
    </source>
</evidence>
<dbReference type="Gene3D" id="3.40.30.10">
    <property type="entry name" value="Glutaredoxin"/>
    <property type="match status" value="1"/>
</dbReference>
<dbReference type="FunFam" id="1.10.10.1590:FF:000001">
    <property type="entry name" value="NADH-quinone oxidoreductase subunit E"/>
    <property type="match status" value="1"/>
</dbReference>
<dbReference type="FunFam" id="3.40.30.10:FF:000022">
    <property type="entry name" value="NADH dehydrogenase flavoprotein 2, mitochondrial"/>
    <property type="match status" value="1"/>
</dbReference>
<proteinExistence type="inferred from homology"/>
<feature type="compositionally biased region" description="Basic and acidic residues" evidence="10">
    <location>
        <begin position="333"/>
        <end position="347"/>
    </location>
</feature>
<protein>
    <submittedName>
        <fullName evidence="11">NADH dehydrogenase subunit E</fullName>
    </submittedName>
</protein>
<gene>
    <name evidence="11" type="ORF">SAMN05421666_2861</name>
</gene>
<dbReference type="InterPro" id="IPR002023">
    <property type="entry name" value="NuoE-like"/>
</dbReference>
<reference evidence="12" key="1">
    <citation type="submission" date="2017-01" db="EMBL/GenBank/DDBJ databases">
        <authorList>
            <person name="Varghese N."/>
            <person name="Submissions S."/>
        </authorList>
    </citation>
    <scope>NUCLEOTIDE SEQUENCE [LARGE SCALE GENOMIC DNA]</scope>
    <source>
        <strain evidence="12">DSM 29590</strain>
    </source>
</reference>
<keyword evidence="7" id="KW-0520">NAD</keyword>
<dbReference type="InterPro" id="IPR042128">
    <property type="entry name" value="NuoE_dom"/>
</dbReference>
<keyword evidence="12" id="KW-1185">Reference proteome</keyword>
<evidence type="ECO:0000256" key="5">
    <source>
        <dbReference type="ARBA" id="ARBA00023004"/>
    </source>
</evidence>
<evidence type="ECO:0000256" key="4">
    <source>
        <dbReference type="ARBA" id="ARBA00022967"/>
    </source>
</evidence>
<comment type="catalytic activity">
    <reaction evidence="9">
        <text>a quinone + NADH + 5 H(+)(in) = a quinol + NAD(+) + 4 H(+)(out)</text>
        <dbReference type="Rhea" id="RHEA:57888"/>
        <dbReference type="ChEBI" id="CHEBI:15378"/>
        <dbReference type="ChEBI" id="CHEBI:24646"/>
        <dbReference type="ChEBI" id="CHEBI:57540"/>
        <dbReference type="ChEBI" id="CHEBI:57945"/>
        <dbReference type="ChEBI" id="CHEBI:132124"/>
    </reaction>
</comment>
<keyword evidence="6" id="KW-0411">Iron-sulfur</keyword>
<dbReference type="NCBIfam" id="TIGR01958">
    <property type="entry name" value="nuoE_fam"/>
    <property type="match status" value="1"/>
</dbReference>
<dbReference type="Gene3D" id="1.10.10.1590">
    <property type="entry name" value="NADH-quinone oxidoreductase subunit E"/>
    <property type="match status" value="1"/>
</dbReference>
<dbReference type="SUPFAM" id="SSF52833">
    <property type="entry name" value="Thioredoxin-like"/>
    <property type="match status" value="1"/>
</dbReference>